<dbReference type="SUPFAM" id="SSF48726">
    <property type="entry name" value="Immunoglobulin"/>
    <property type="match status" value="1"/>
</dbReference>
<dbReference type="Proteomes" id="UP000264840">
    <property type="component" value="Unplaced"/>
</dbReference>
<evidence type="ECO:0000313" key="2">
    <source>
        <dbReference type="Ensembl" id="ENSHBUP00000016336.1"/>
    </source>
</evidence>
<sequence>QVGVTWDARLRPRHLSLLMCVLWVSTGVELPKKRGDSLTYETAKDRRVIPIFQQSTCYKVTHILYFKYLTAVRVFRYSPTLSFWQTRVADQDDEGIYHCANTERIGLVILSNLSIFSLNSDSLVPVKTAQLGEPATLTCAIPKELSIRGVNWYKQSVGDTLKLIVTLVAPMQPYFELRNRISGSHIVI</sequence>
<dbReference type="Gene3D" id="2.60.40.10">
    <property type="entry name" value="Immunoglobulins"/>
    <property type="match status" value="1"/>
</dbReference>
<reference evidence="2" key="1">
    <citation type="submission" date="2025-08" db="UniProtKB">
        <authorList>
            <consortium name="Ensembl"/>
        </authorList>
    </citation>
    <scope>IDENTIFICATION</scope>
</reference>
<name>A0A3Q2VW74_HAPBU</name>
<evidence type="ECO:0000313" key="3">
    <source>
        <dbReference type="Proteomes" id="UP000264840"/>
    </source>
</evidence>
<dbReference type="GeneTree" id="ENSGT01030000234530"/>
<protein>
    <recommendedName>
        <fullName evidence="4">Ig-like domain-containing protein</fullName>
    </recommendedName>
</protein>
<reference evidence="2" key="2">
    <citation type="submission" date="2025-09" db="UniProtKB">
        <authorList>
            <consortium name="Ensembl"/>
        </authorList>
    </citation>
    <scope>IDENTIFICATION</scope>
</reference>
<dbReference type="AlphaFoldDB" id="A0A3Q2VW74"/>
<keyword evidence="1" id="KW-0732">Signal</keyword>
<proteinExistence type="predicted"/>
<dbReference type="InterPro" id="IPR036179">
    <property type="entry name" value="Ig-like_dom_sf"/>
</dbReference>
<dbReference type="InterPro" id="IPR013783">
    <property type="entry name" value="Ig-like_fold"/>
</dbReference>
<keyword evidence="3" id="KW-1185">Reference proteome</keyword>
<accession>A0A3Q2VW74</accession>
<feature type="signal peptide" evidence="1">
    <location>
        <begin position="1"/>
        <end position="27"/>
    </location>
</feature>
<feature type="chain" id="PRO_5018679137" description="Ig-like domain-containing protein" evidence="1">
    <location>
        <begin position="28"/>
        <end position="188"/>
    </location>
</feature>
<evidence type="ECO:0008006" key="4">
    <source>
        <dbReference type="Google" id="ProtNLM"/>
    </source>
</evidence>
<organism evidence="2 3">
    <name type="scientific">Haplochromis burtoni</name>
    <name type="common">Burton's mouthbrooder</name>
    <name type="synonym">Chromis burtoni</name>
    <dbReference type="NCBI Taxonomy" id="8153"/>
    <lineage>
        <taxon>Eukaryota</taxon>
        <taxon>Metazoa</taxon>
        <taxon>Chordata</taxon>
        <taxon>Craniata</taxon>
        <taxon>Vertebrata</taxon>
        <taxon>Euteleostomi</taxon>
        <taxon>Actinopterygii</taxon>
        <taxon>Neopterygii</taxon>
        <taxon>Teleostei</taxon>
        <taxon>Neoteleostei</taxon>
        <taxon>Acanthomorphata</taxon>
        <taxon>Ovalentaria</taxon>
        <taxon>Cichlomorphae</taxon>
        <taxon>Cichliformes</taxon>
        <taxon>Cichlidae</taxon>
        <taxon>African cichlids</taxon>
        <taxon>Pseudocrenilabrinae</taxon>
        <taxon>Haplochromini</taxon>
        <taxon>Haplochromis</taxon>
    </lineage>
</organism>
<dbReference type="Ensembl" id="ENSHBUT00000034162.1">
    <property type="protein sequence ID" value="ENSHBUP00000016336.1"/>
    <property type="gene ID" value="ENSHBUG00000018279.1"/>
</dbReference>
<evidence type="ECO:0000256" key="1">
    <source>
        <dbReference type="SAM" id="SignalP"/>
    </source>
</evidence>